<dbReference type="InterPro" id="IPR036514">
    <property type="entry name" value="SGNH_hydro_sf"/>
</dbReference>
<dbReference type="InterPro" id="IPR053140">
    <property type="entry name" value="GDSL_Rv0518-like"/>
</dbReference>
<feature type="chain" id="PRO_5011119400" evidence="1">
    <location>
        <begin position="24"/>
        <end position="512"/>
    </location>
</feature>
<dbReference type="EMBL" id="FCOL02000173">
    <property type="protein sequence ID" value="SAL85452.1"/>
    <property type="molecule type" value="Genomic_DNA"/>
</dbReference>
<protein>
    <submittedName>
        <fullName evidence="3">GDSL family lipase</fullName>
    </submittedName>
</protein>
<dbReference type="SMART" id="SM00108">
    <property type="entry name" value="B_lectin"/>
    <property type="match status" value="1"/>
</dbReference>
<gene>
    <name evidence="3" type="ORF">AWB67_06946</name>
</gene>
<dbReference type="InterPro" id="IPR036426">
    <property type="entry name" value="Bulb-type_lectin_dom_sf"/>
</dbReference>
<reference evidence="3" key="1">
    <citation type="submission" date="2016-01" db="EMBL/GenBank/DDBJ databases">
        <authorList>
            <person name="Peeters C."/>
        </authorList>
    </citation>
    <scope>NUCLEOTIDE SEQUENCE [LARGE SCALE GENOMIC DNA]</scope>
    <source>
        <strain evidence="3">LMG 22937</strain>
    </source>
</reference>
<evidence type="ECO:0000313" key="3">
    <source>
        <dbReference type="EMBL" id="SAL85452.1"/>
    </source>
</evidence>
<evidence type="ECO:0000313" key="4">
    <source>
        <dbReference type="Proteomes" id="UP000054925"/>
    </source>
</evidence>
<evidence type="ECO:0000256" key="1">
    <source>
        <dbReference type="SAM" id="SignalP"/>
    </source>
</evidence>
<dbReference type="PROSITE" id="PS50927">
    <property type="entry name" value="BULB_LECTIN"/>
    <property type="match status" value="1"/>
</dbReference>
<dbReference type="Proteomes" id="UP000054925">
    <property type="component" value="Unassembled WGS sequence"/>
</dbReference>
<feature type="signal peptide" evidence="1">
    <location>
        <begin position="1"/>
        <end position="23"/>
    </location>
</feature>
<dbReference type="GO" id="GO:0016788">
    <property type="term" value="F:hydrolase activity, acting on ester bonds"/>
    <property type="evidence" value="ECO:0007669"/>
    <property type="project" value="UniProtKB-ARBA"/>
</dbReference>
<sequence length="512" mass="53333">MRVLLKAALVIVIVLPDTTHYLAQGTTSAASWTGTWSMAPSITNDSGFNNQTVRQIVRTSIGGTSARIRVSNLYGTTPLVIGNARVARRAQGQQTVTGSDRAVTFGGQSNVTIAAGASVVSDPVAFQVPTLSDVAISLYFPSQTPARSTGHVDGLQDVYVASGDVSADPAFAGGVTNAAGGQSYYFLTNLDVLNDAATGSVVAFGASITDGFRSTANSNLRWPNRLAVRLQQVGMTVGVLNKGISGNNFFTDSSGQAGLTRFDRDALQQSGAKWVIISDDAINNLNTDNPSAAPQLISALQQLIAQAHRVNIKVICSTLTPFSATGDIEAARQQMNAFVLSSASGCDAVLDQAQAVSDPANPAALLPAYDSGDNLHPNDAGLQAIANALDLDALAALPPIRAPSACGQLAPGQGLARGQKLSSCDNRFNLNMQADGELTVTLSGATLWSAGTSGAAAVEVRMQENGNLVTFDANGTPVWESGPPDNWDAYTHMQNDGNLVIYTRSGAVWAYR</sequence>
<name>A0A158KWC6_9BURK</name>
<dbReference type="SUPFAM" id="SSF52266">
    <property type="entry name" value="SGNH hydrolase"/>
    <property type="match status" value="1"/>
</dbReference>
<dbReference type="OrthoDB" id="1828825at2"/>
<dbReference type="AlphaFoldDB" id="A0A158KWC6"/>
<dbReference type="PANTHER" id="PTHR43784:SF2">
    <property type="entry name" value="GDSL-LIKE LIPASE_ACYLHYDROLASE, PUTATIVE (AFU_ORTHOLOGUE AFUA_2G00820)-RELATED"/>
    <property type="match status" value="1"/>
</dbReference>
<dbReference type="Gene3D" id="3.40.50.1110">
    <property type="entry name" value="SGNH hydrolase"/>
    <property type="match status" value="1"/>
</dbReference>
<dbReference type="SUPFAM" id="SSF51110">
    <property type="entry name" value="alpha-D-mannose-specific plant lectins"/>
    <property type="match status" value="1"/>
</dbReference>
<dbReference type="InterPro" id="IPR001480">
    <property type="entry name" value="Bulb-type_lectin_dom"/>
</dbReference>
<keyword evidence="4" id="KW-1185">Reference proteome</keyword>
<feature type="domain" description="Bulb-type lectin" evidence="2">
    <location>
        <begin position="406"/>
        <end position="512"/>
    </location>
</feature>
<evidence type="ECO:0000259" key="2">
    <source>
        <dbReference type="PROSITE" id="PS50927"/>
    </source>
</evidence>
<accession>A0A158KWC6</accession>
<keyword evidence="1" id="KW-0732">Signal</keyword>
<comment type="caution">
    <text evidence="3">The sequence shown here is derived from an EMBL/GenBank/DDBJ whole genome shotgun (WGS) entry which is preliminary data.</text>
</comment>
<organism evidence="3 4">
    <name type="scientific">Caballeronia terrestris</name>
    <dbReference type="NCBI Taxonomy" id="1226301"/>
    <lineage>
        <taxon>Bacteria</taxon>
        <taxon>Pseudomonadati</taxon>
        <taxon>Pseudomonadota</taxon>
        <taxon>Betaproteobacteria</taxon>
        <taxon>Burkholderiales</taxon>
        <taxon>Burkholderiaceae</taxon>
        <taxon>Caballeronia</taxon>
    </lineage>
</organism>
<proteinExistence type="predicted"/>
<dbReference type="Gene3D" id="2.90.10.10">
    <property type="entry name" value="Bulb-type lectin domain"/>
    <property type="match status" value="1"/>
</dbReference>
<dbReference type="Pfam" id="PF13472">
    <property type="entry name" value="Lipase_GDSL_2"/>
    <property type="match status" value="1"/>
</dbReference>
<dbReference type="InterPro" id="IPR013830">
    <property type="entry name" value="SGNH_hydro"/>
</dbReference>
<dbReference type="RefSeq" id="WP_087660446.1">
    <property type="nucleotide sequence ID" value="NZ_FCOL02000173.1"/>
</dbReference>
<dbReference type="PANTHER" id="PTHR43784">
    <property type="entry name" value="GDSL-LIKE LIPASE/ACYLHYDROLASE, PUTATIVE (AFU_ORTHOLOGUE AFUA_2G00820)-RELATED"/>
    <property type="match status" value="1"/>
</dbReference>